<name>F8Q2D3_SERL3</name>
<dbReference type="InParanoid" id="F8Q2D3"/>
<proteinExistence type="predicted"/>
<accession>F8Q2D3</accession>
<dbReference type="AlphaFoldDB" id="F8Q2D3"/>
<gene>
    <name evidence="2" type="ORF">SERLA73DRAFT_184017</name>
</gene>
<feature type="region of interest" description="Disordered" evidence="1">
    <location>
        <begin position="1"/>
        <end position="107"/>
    </location>
</feature>
<reference evidence="3" key="1">
    <citation type="journal article" date="2011" name="Science">
        <title>The plant cell wall-decomposing machinery underlies the functional diversity of forest fungi.</title>
        <authorList>
            <person name="Eastwood D.C."/>
            <person name="Floudas D."/>
            <person name="Binder M."/>
            <person name="Majcherczyk A."/>
            <person name="Schneider P."/>
            <person name="Aerts A."/>
            <person name="Asiegbu F.O."/>
            <person name="Baker S.E."/>
            <person name="Barry K."/>
            <person name="Bendiksby M."/>
            <person name="Blumentritt M."/>
            <person name="Coutinho P.M."/>
            <person name="Cullen D."/>
            <person name="de Vries R.P."/>
            <person name="Gathman A."/>
            <person name="Goodell B."/>
            <person name="Henrissat B."/>
            <person name="Ihrmark K."/>
            <person name="Kauserud H."/>
            <person name="Kohler A."/>
            <person name="LaButti K."/>
            <person name="Lapidus A."/>
            <person name="Lavin J.L."/>
            <person name="Lee Y.-H."/>
            <person name="Lindquist E."/>
            <person name="Lilly W."/>
            <person name="Lucas S."/>
            <person name="Morin E."/>
            <person name="Murat C."/>
            <person name="Oguiza J.A."/>
            <person name="Park J."/>
            <person name="Pisabarro A.G."/>
            <person name="Riley R."/>
            <person name="Rosling A."/>
            <person name="Salamov A."/>
            <person name="Schmidt O."/>
            <person name="Schmutz J."/>
            <person name="Skrede I."/>
            <person name="Stenlid J."/>
            <person name="Wiebenga A."/>
            <person name="Xie X."/>
            <person name="Kuees U."/>
            <person name="Hibbett D.S."/>
            <person name="Hoffmeister D."/>
            <person name="Hoegberg N."/>
            <person name="Martin F."/>
            <person name="Grigoriev I.V."/>
            <person name="Watkinson S.C."/>
        </authorList>
    </citation>
    <scope>NUCLEOTIDE SEQUENCE [LARGE SCALE GENOMIC DNA]</scope>
    <source>
        <strain evidence="3">strain S7.3</strain>
    </source>
</reference>
<evidence type="ECO:0000313" key="2">
    <source>
        <dbReference type="EMBL" id="EGN97344.1"/>
    </source>
</evidence>
<feature type="compositionally biased region" description="Basic residues" evidence="1">
    <location>
        <begin position="52"/>
        <end position="62"/>
    </location>
</feature>
<evidence type="ECO:0000256" key="1">
    <source>
        <dbReference type="SAM" id="MobiDB-lite"/>
    </source>
</evidence>
<protein>
    <submittedName>
        <fullName evidence="2">Uncharacterized protein</fullName>
    </submittedName>
</protein>
<keyword evidence="3" id="KW-1185">Reference proteome</keyword>
<organism evidence="3">
    <name type="scientific">Serpula lacrymans var. lacrymans (strain S7.3)</name>
    <name type="common">Dry rot fungus</name>
    <dbReference type="NCBI Taxonomy" id="936435"/>
    <lineage>
        <taxon>Eukaryota</taxon>
        <taxon>Fungi</taxon>
        <taxon>Dikarya</taxon>
        <taxon>Basidiomycota</taxon>
        <taxon>Agaricomycotina</taxon>
        <taxon>Agaricomycetes</taxon>
        <taxon>Agaricomycetidae</taxon>
        <taxon>Boletales</taxon>
        <taxon>Coniophorineae</taxon>
        <taxon>Serpulaceae</taxon>
        <taxon>Serpula</taxon>
    </lineage>
</organism>
<feature type="compositionally biased region" description="Polar residues" evidence="1">
    <location>
        <begin position="66"/>
        <end position="91"/>
    </location>
</feature>
<dbReference type="HOGENOM" id="CLU_1975893_0_0_1"/>
<sequence length="137" mass="14654">MMPRESRSRARPQNPDIIILRNLNSHENETPSAPGSSGGHGEAAPQPQGPPARRRARRRKAHTPPTSAIHTTSDPHATPPNFTSPNPTELSQAAVRPSRLIPLQRNDGDVVVEETTGTLVCKGGGVVSRGIQDTNLP</sequence>
<dbReference type="EMBL" id="GL945482">
    <property type="protein sequence ID" value="EGN97344.1"/>
    <property type="molecule type" value="Genomic_DNA"/>
</dbReference>
<dbReference type="Proteomes" id="UP000008063">
    <property type="component" value="Unassembled WGS sequence"/>
</dbReference>
<evidence type="ECO:0000313" key="3">
    <source>
        <dbReference type="Proteomes" id="UP000008063"/>
    </source>
</evidence>